<keyword evidence="4 7" id="KW-1133">Transmembrane helix</keyword>
<dbReference type="EMBL" id="DS985241">
    <property type="protein sequence ID" value="EDV29277.1"/>
    <property type="molecule type" value="Genomic_DNA"/>
</dbReference>
<dbReference type="GeneID" id="6748895"/>
<dbReference type="InterPro" id="IPR002000">
    <property type="entry name" value="Lysosome-assoc_membr_glycop"/>
</dbReference>
<dbReference type="PANTHER" id="PTHR11506">
    <property type="entry name" value="LYSOSOME-ASSOCIATED MEMBRANE GLYCOPROTEIN"/>
    <property type="match status" value="1"/>
</dbReference>
<sequence length="157" mass="17945">MTHKPAGKPVSEWKMDQLDVIISPKNKTVAVNSNQSVDLYVKPQTLILAMTGFSHQTFVCHQGYDFQFQPQDGSIRINNIKLQPFDVTNGQFSYKVFYCPSKDKHQDRRFHQSIAPLIVGGVLAIITVIVLIVYVIVLLVARYRDKDHYQTVTDLQH</sequence>
<reference evidence="8 9" key="1">
    <citation type="journal article" date="2008" name="Nature">
        <title>The Trichoplax genome and the nature of placozoans.</title>
        <authorList>
            <person name="Srivastava M."/>
            <person name="Begovic E."/>
            <person name="Chapman J."/>
            <person name="Putnam N.H."/>
            <person name="Hellsten U."/>
            <person name="Kawashima T."/>
            <person name="Kuo A."/>
            <person name="Mitros T."/>
            <person name="Salamov A."/>
            <person name="Carpenter M.L."/>
            <person name="Signorovitch A.Y."/>
            <person name="Moreno M.A."/>
            <person name="Kamm K."/>
            <person name="Grimwood J."/>
            <person name="Schmutz J."/>
            <person name="Shapiro H."/>
            <person name="Grigoriev I.V."/>
            <person name="Buss L.W."/>
            <person name="Schierwater B."/>
            <person name="Dellaporta S.L."/>
            <person name="Rokhsar D.S."/>
        </authorList>
    </citation>
    <scope>NUCLEOTIDE SEQUENCE [LARGE SCALE GENOMIC DNA]</scope>
    <source>
        <strain evidence="8 9">Grell-BS-1999</strain>
    </source>
</reference>
<dbReference type="Gene3D" id="2.40.160.110">
    <property type="match status" value="1"/>
</dbReference>
<evidence type="ECO:0000256" key="7">
    <source>
        <dbReference type="SAM" id="Phobius"/>
    </source>
</evidence>
<dbReference type="CTD" id="6748895"/>
<dbReference type="HOGENOM" id="CLU_1680194_0_0_1"/>
<dbReference type="PANTHER" id="PTHR11506:SF35">
    <property type="entry name" value="LYSOSOME-ASSOCIATED MEMBRANE GLYCOPROTEIN 5"/>
    <property type="match status" value="1"/>
</dbReference>
<comment type="subcellular location">
    <subcellularLocation>
        <location evidence="1">Cell membrane</location>
        <topology evidence="1">Single-pass type I membrane protein</topology>
    </subcellularLocation>
</comment>
<evidence type="ECO:0000313" key="9">
    <source>
        <dbReference type="Proteomes" id="UP000009022"/>
    </source>
</evidence>
<evidence type="ECO:0000256" key="6">
    <source>
        <dbReference type="ARBA" id="ARBA00023180"/>
    </source>
</evidence>
<name>B3RJ66_TRIAD</name>
<keyword evidence="3" id="KW-0732">Signal</keyword>
<keyword evidence="2 7" id="KW-0812">Transmembrane</keyword>
<dbReference type="AlphaFoldDB" id="B3RJ66"/>
<feature type="transmembrane region" description="Helical" evidence="7">
    <location>
        <begin position="114"/>
        <end position="141"/>
    </location>
</feature>
<evidence type="ECO:0000313" key="8">
    <source>
        <dbReference type="EMBL" id="EDV29277.1"/>
    </source>
</evidence>
<organism evidence="8 9">
    <name type="scientific">Trichoplax adhaerens</name>
    <name type="common">Trichoplax reptans</name>
    <dbReference type="NCBI Taxonomy" id="10228"/>
    <lineage>
        <taxon>Eukaryota</taxon>
        <taxon>Metazoa</taxon>
        <taxon>Placozoa</taxon>
        <taxon>Uniplacotomia</taxon>
        <taxon>Trichoplacea</taxon>
        <taxon>Trichoplacidae</taxon>
        <taxon>Trichoplax</taxon>
    </lineage>
</organism>
<proteinExistence type="predicted"/>
<accession>B3RJ66</accession>
<dbReference type="Proteomes" id="UP000009022">
    <property type="component" value="Unassembled WGS sequence"/>
</dbReference>
<dbReference type="GO" id="GO:0016020">
    <property type="term" value="C:membrane"/>
    <property type="evidence" value="ECO:0007669"/>
    <property type="project" value="InterPro"/>
</dbReference>
<dbReference type="InParanoid" id="B3RJ66"/>
<dbReference type="RefSeq" id="XP_002108479.1">
    <property type="nucleotide sequence ID" value="XM_002108443.1"/>
</dbReference>
<evidence type="ECO:0000256" key="2">
    <source>
        <dbReference type="ARBA" id="ARBA00022692"/>
    </source>
</evidence>
<protein>
    <submittedName>
        <fullName evidence="8">Uncharacterized protein</fullName>
    </submittedName>
</protein>
<evidence type="ECO:0000256" key="5">
    <source>
        <dbReference type="ARBA" id="ARBA00023136"/>
    </source>
</evidence>
<evidence type="ECO:0000256" key="1">
    <source>
        <dbReference type="ARBA" id="ARBA00004251"/>
    </source>
</evidence>
<keyword evidence="5 7" id="KW-0472">Membrane</keyword>
<dbReference type="KEGG" id="tad:TRIADDRAFT_51427"/>
<keyword evidence="6" id="KW-0325">Glycoprotein</keyword>
<evidence type="ECO:0000256" key="3">
    <source>
        <dbReference type="ARBA" id="ARBA00022729"/>
    </source>
</evidence>
<dbReference type="GO" id="GO:0005737">
    <property type="term" value="C:cytoplasm"/>
    <property type="evidence" value="ECO:0007669"/>
    <property type="project" value="UniProtKB-ARBA"/>
</dbReference>
<gene>
    <name evidence="8" type="ORF">TRIADDRAFT_51427</name>
</gene>
<evidence type="ECO:0000256" key="4">
    <source>
        <dbReference type="ARBA" id="ARBA00022989"/>
    </source>
</evidence>
<keyword evidence="9" id="KW-1185">Reference proteome</keyword>